<evidence type="ECO:0000313" key="2">
    <source>
        <dbReference type="EMBL" id="QNO55283.1"/>
    </source>
</evidence>
<reference evidence="2" key="1">
    <citation type="submission" date="2020-06" db="EMBL/GenBank/DDBJ databases">
        <title>Unique genomic features of the anaerobic methanotrophic archaea.</title>
        <authorList>
            <person name="Chadwick G.L."/>
            <person name="Skennerton C.T."/>
            <person name="Laso-Perez R."/>
            <person name="Leu A.O."/>
            <person name="Speth D.R."/>
            <person name="Yu H."/>
            <person name="Morgan-Lang C."/>
            <person name="Hatzenpichler R."/>
            <person name="Goudeau D."/>
            <person name="Malmstrom R."/>
            <person name="Brazelton W.J."/>
            <person name="Woyke T."/>
            <person name="Hallam S.J."/>
            <person name="Tyson G.W."/>
            <person name="Wegener G."/>
            <person name="Boetius A."/>
            <person name="Orphan V."/>
        </authorList>
    </citation>
    <scope>NUCLEOTIDE SEQUENCE</scope>
</reference>
<proteinExistence type="predicted"/>
<gene>
    <name evidence="2" type="ORF">NKHFOMCA_00026</name>
    <name evidence="3" type="ORF">PBOADKMI_00024</name>
</gene>
<feature type="region of interest" description="Disordered" evidence="1">
    <location>
        <begin position="113"/>
        <end position="150"/>
    </location>
</feature>
<accession>A0A7G9Z4U9</accession>
<name>A0A7G9Z4U9_9EURY</name>
<sequence>MKLYRDFTSQEEIDLEYNMAITVPDTKRWMEKVYVQESAKVRHELKCELDVRFGPTVDETVDVFPAKEPGAALLVFIHGGYWNWGSSKEFSLVARGPVAHGVTVVVTNQTSFLRHRRPDRRKQPALQSTHRFHDPMRERIGPGFKSDHLV</sequence>
<organism evidence="2">
    <name type="scientific">Candidatus Methanophaga sp. ANME-1 ERB7</name>
    <dbReference type="NCBI Taxonomy" id="2759913"/>
    <lineage>
        <taxon>Archaea</taxon>
        <taxon>Methanobacteriati</taxon>
        <taxon>Methanobacteriota</taxon>
        <taxon>Stenosarchaea group</taxon>
        <taxon>Methanomicrobia</taxon>
        <taxon>Candidatus Methanophagales</taxon>
        <taxon>Candidatus Methanophagaceae</taxon>
        <taxon>Candidatus Methanophaga</taxon>
    </lineage>
</organism>
<dbReference type="EMBL" id="MT631608">
    <property type="protein sequence ID" value="QNO55283.1"/>
    <property type="molecule type" value="Genomic_DNA"/>
</dbReference>
<dbReference type="InterPro" id="IPR029058">
    <property type="entry name" value="AB_hydrolase_fold"/>
</dbReference>
<evidence type="ECO:0000313" key="3">
    <source>
        <dbReference type="EMBL" id="QNO57479.1"/>
    </source>
</evidence>
<evidence type="ECO:0008006" key="4">
    <source>
        <dbReference type="Google" id="ProtNLM"/>
    </source>
</evidence>
<feature type="compositionally biased region" description="Basic and acidic residues" evidence="1">
    <location>
        <begin position="131"/>
        <end position="150"/>
    </location>
</feature>
<dbReference type="Gene3D" id="3.40.50.1820">
    <property type="entry name" value="alpha/beta hydrolase"/>
    <property type="match status" value="1"/>
</dbReference>
<dbReference type="EMBL" id="MT631690">
    <property type="protein sequence ID" value="QNO57479.1"/>
    <property type="molecule type" value="Genomic_DNA"/>
</dbReference>
<dbReference type="SUPFAM" id="SSF53474">
    <property type="entry name" value="alpha/beta-Hydrolases"/>
    <property type="match status" value="1"/>
</dbReference>
<evidence type="ECO:0000256" key="1">
    <source>
        <dbReference type="SAM" id="MobiDB-lite"/>
    </source>
</evidence>
<protein>
    <recommendedName>
        <fullName evidence="4">Alpha/beta hydrolase fold-3 domain-containing protein</fullName>
    </recommendedName>
</protein>
<dbReference type="AlphaFoldDB" id="A0A7G9Z4U9"/>